<organism evidence="5 6">
    <name type="scientific">Streptomyces nymphaeiformis</name>
    <dbReference type="NCBI Taxonomy" id="2663842"/>
    <lineage>
        <taxon>Bacteria</taxon>
        <taxon>Bacillati</taxon>
        <taxon>Actinomycetota</taxon>
        <taxon>Actinomycetes</taxon>
        <taxon>Kitasatosporales</taxon>
        <taxon>Streptomycetaceae</taxon>
        <taxon>Streptomyces</taxon>
    </lineage>
</organism>
<dbReference type="PROSITE" id="PS50893">
    <property type="entry name" value="ABC_TRANSPORTER_2"/>
    <property type="match status" value="1"/>
</dbReference>
<dbReference type="EMBL" id="JACHJY010000003">
    <property type="protein sequence ID" value="MBB4981312.1"/>
    <property type="molecule type" value="Genomic_DNA"/>
</dbReference>
<dbReference type="RefSeq" id="WP_312883095.1">
    <property type="nucleotide sequence ID" value="NZ_JACHJY010000003.1"/>
</dbReference>
<accession>A0A7W7TZF3</accession>
<dbReference type="InterPro" id="IPR003593">
    <property type="entry name" value="AAA+_ATPase"/>
</dbReference>
<keyword evidence="1" id="KW-0547">Nucleotide-binding</keyword>
<protein>
    <submittedName>
        <fullName evidence="5">Iron complex transport system ATP-binding protein</fullName>
    </submittedName>
</protein>
<keyword evidence="2 5" id="KW-0067">ATP-binding</keyword>
<dbReference type="Gene3D" id="3.40.50.300">
    <property type="entry name" value="P-loop containing nucleotide triphosphate hydrolases"/>
    <property type="match status" value="1"/>
</dbReference>
<proteinExistence type="predicted"/>
<reference evidence="5 6" key="1">
    <citation type="submission" date="2020-08" db="EMBL/GenBank/DDBJ databases">
        <title>Genomic Encyclopedia of Type Strains, Phase III (KMG-III): the genomes of soil and plant-associated and newly described type strains.</title>
        <authorList>
            <person name="Whitman W."/>
        </authorList>
    </citation>
    <scope>NUCLEOTIDE SEQUENCE [LARGE SCALE GENOMIC DNA]</scope>
    <source>
        <strain evidence="5 6">SFB5A</strain>
    </source>
</reference>
<dbReference type="PANTHER" id="PTHR43158">
    <property type="entry name" value="SKFA PEPTIDE EXPORT ATP-BINDING PROTEIN SKFE"/>
    <property type="match status" value="1"/>
</dbReference>
<evidence type="ECO:0000313" key="6">
    <source>
        <dbReference type="Proteomes" id="UP000582643"/>
    </source>
</evidence>
<feature type="region of interest" description="Disordered" evidence="3">
    <location>
        <begin position="273"/>
        <end position="302"/>
    </location>
</feature>
<dbReference type="AlphaFoldDB" id="A0A7W7TZF3"/>
<dbReference type="SMART" id="SM00382">
    <property type="entry name" value="AAA"/>
    <property type="match status" value="1"/>
</dbReference>
<dbReference type="InterPro" id="IPR027417">
    <property type="entry name" value="P-loop_NTPase"/>
</dbReference>
<evidence type="ECO:0000256" key="3">
    <source>
        <dbReference type="SAM" id="MobiDB-lite"/>
    </source>
</evidence>
<dbReference type="PANTHER" id="PTHR43158:SF2">
    <property type="entry name" value="SKFA PEPTIDE EXPORT ATP-BINDING PROTEIN SKFE"/>
    <property type="match status" value="1"/>
</dbReference>
<evidence type="ECO:0000313" key="5">
    <source>
        <dbReference type="EMBL" id="MBB4981312.1"/>
    </source>
</evidence>
<dbReference type="InterPro" id="IPR003439">
    <property type="entry name" value="ABC_transporter-like_ATP-bd"/>
</dbReference>
<dbReference type="GO" id="GO:0016887">
    <property type="term" value="F:ATP hydrolysis activity"/>
    <property type="evidence" value="ECO:0007669"/>
    <property type="project" value="InterPro"/>
</dbReference>
<gene>
    <name evidence="5" type="ORF">GGE06_002222</name>
</gene>
<evidence type="ECO:0000256" key="2">
    <source>
        <dbReference type="ARBA" id="ARBA00022840"/>
    </source>
</evidence>
<dbReference type="SUPFAM" id="SSF52540">
    <property type="entry name" value="P-loop containing nucleoside triphosphate hydrolases"/>
    <property type="match status" value="1"/>
</dbReference>
<dbReference type="Pfam" id="PF00005">
    <property type="entry name" value="ABC_tran"/>
    <property type="match status" value="1"/>
</dbReference>
<evidence type="ECO:0000259" key="4">
    <source>
        <dbReference type="PROSITE" id="PS50893"/>
    </source>
</evidence>
<dbReference type="GO" id="GO:0005524">
    <property type="term" value="F:ATP binding"/>
    <property type="evidence" value="ECO:0007669"/>
    <property type="project" value="UniProtKB-KW"/>
</dbReference>
<keyword evidence="6" id="KW-1185">Reference proteome</keyword>
<name>A0A7W7TZF3_9ACTN</name>
<evidence type="ECO:0000256" key="1">
    <source>
        <dbReference type="ARBA" id="ARBA00022741"/>
    </source>
</evidence>
<feature type="domain" description="ABC transporter" evidence="4">
    <location>
        <begin position="21"/>
        <end position="260"/>
    </location>
</feature>
<sequence length="302" mass="32192">MRQPLQPGPPLYPAPPPTPVLRAEAVSVVREGNPLLSDIALTVRPGEHWALLGANGAGKTTLLGLLGAQAHPTRGRVEVLGRRLGRVDLRELRTAIGHVTPRHPLRSALAVRDVVLTGAVGSVERPPRWTPTPEQEARADRLIATLGLAGRHTARWPTLSQGERGRALIARALMPAPRLLLLDEPATGLDLPGREQLLDALDLLGAEHPDLATVLVTHHLEELPSGTTHVLLLREGRALARGPVGEVLTGELLGACFGLPLAVERHGGRYAVRTARPVRATPRPSTSPAPRRDTPPPRPGSG</sequence>
<feature type="compositionally biased region" description="Low complexity" evidence="3">
    <location>
        <begin position="273"/>
        <end position="289"/>
    </location>
</feature>
<comment type="caution">
    <text evidence="5">The sequence shown here is derived from an EMBL/GenBank/DDBJ whole genome shotgun (WGS) entry which is preliminary data.</text>
</comment>
<dbReference type="Proteomes" id="UP000582643">
    <property type="component" value="Unassembled WGS sequence"/>
</dbReference>